<organism evidence="6 7">
    <name type="scientific">Sphingomonas carotinifaciens</name>
    <dbReference type="NCBI Taxonomy" id="1166323"/>
    <lineage>
        <taxon>Bacteria</taxon>
        <taxon>Pseudomonadati</taxon>
        <taxon>Pseudomonadota</taxon>
        <taxon>Alphaproteobacteria</taxon>
        <taxon>Sphingomonadales</taxon>
        <taxon>Sphingomonadaceae</taxon>
        <taxon>Sphingomonas</taxon>
    </lineage>
</organism>
<dbReference type="RefSeq" id="WP_112382779.1">
    <property type="nucleotide sequence ID" value="NZ_FNBI01000008.1"/>
</dbReference>
<dbReference type="Gene3D" id="6.10.250.3200">
    <property type="match status" value="1"/>
</dbReference>
<dbReference type="PROSITE" id="PS50111">
    <property type="entry name" value="CHEMOTAXIS_TRANSDUC_2"/>
    <property type="match status" value="1"/>
</dbReference>
<dbReference type="InterPro" id="IPR050903">
    <property type="entry name" value="Bact_Chemotaxis_MeTrfase"/>
</dbReference>
<dbReference type="GO" id="GO:0016020">
    <property type="term" value="C:membrane"/>
    <property type="evidence" value="ECO:0007669"/>
    <property type="project" value="InterPro"/>
</dbReference>
<dbReference type="GO" id="GO:0006935">
    <property type="term" value="P:chemotaxis"/>
    <property type="evidence" value="ECO:0007669"/>
    <property type="project" value="InterPro"/>
</dbReference>
<dbReference type="Pfam" id="PF00015">
    <property type="entry name" value="MCPsignal"/>
    <property type="match status" value="1"/>
</dbReference>
<dbReference type="PANTHER" id="PTHR24422:SF10">
    <property type="entry name" value="CHEMOTAXIS PROTEIN METHYLTRANSFERASE 2"/>
    <property type="match status" value="1"/>
</dbReference>
<dbReference type="CDD" id="cd00130">
    <property type="entry name" value="PAS"/>
    <property type="match status" value="2"/>
</dbReference>
<accession>A0A1G7QKZ1</accession>
<keyword evidence="1" id="KW-0807">Transducer</keyword>
<dbReference type="GO" id="GO:0004888">
    <property type="term" value="F:transmembrane signaling receptor activity"/>
    <property type="evidence" value="ECO:0007669"/>
    <property type="project" value="InterPro"/>
</dbReference>
<dbReference type="SMART" id="SM00091">
    <property type="entry name" value="PAS"/>
    <property type="match status" value="2"/>
</dbReference>
<dbReference type="InterPro" id="IPR000700">
    <property type="entry name" value="PAS-assoc_C"/>
</dbReference>
<evidence type="ECO:0000259" key="3">
    <source>
        <dbReference type="PROSITE" id="PS50112"/>
    </source>
</evidence>
<feature type="domain" description="PAC" evidence="4">
    <location>
        <begin position="88"/>
        <end position="140"/>
    </location>
</feature>
<protein>
    <submittedName>
        <fullName evidence="6">Methyl-accepting chemotaxis sensory transducer with Pas/Pac sensor</fullName>
    </submittedName>
    <submittedName>
        <fullName evidence="5">PAS domain-containing protein</fullName>
    </submittedName>
</protein>
<dbReference type="InterPro" id="IPR001610">
    <property type="entry name" value="PAC"/>
</dbReference>
<dbReference type="SUPFAM" id="SSF58104">
    <property type="entry name" value="Methyl-accepting chemotaxis protein (MCP) signaling domain"/>
    <property type="match status" value="1"/>
</dbReference>
<sequence length="357" mass="39083">MAQRLSDEITSSALREGALWTAIDRSQLLVEFELDGRVAWANANFLKATGYRLAEIVGQHHRLFCPPDFAASPEYDAFWRALAKGCFQAGQHRRLGRDGRALWVEATYNPICDAAGVPQKVLKIATDVTGQRRAAAAAEGMLSAIDRSQAVIEFDLTGRILHANAIFSDLFGYGVEQLVGQHHRLFCDSGYGASLEYHDFWQALGKGHFASGRFQRRGADGRPIWIQATYTPILDADRQPWKVVKFATDISAQVKLEQEVAARLDESQRFRGEADARRADVEHVLDELTRVVDSIAGIASQTNMLALNATIEAARAGDAGRGFGIVAGEVKKLANDTRAATHAARAMLADTAAFATR</sequence>
<dbReference type="Proteomes" id="UP000323502">
    <property type="component" value="Unassembled WGS sequence"/>
</dbReference>
<dbReference type="EMBL" id="FNBI01000008">
    <property type="protein sequence ID" value="SDF99148.1"/>
    <property type="molecule type" value="Genomic_DNA"/>
</dbReference>
<evidence type="ECO:0000313" key="8">
    <source>
        <dbReference type="Proteomes" id="UP000436801"/>
    </source>
</evidence>
<dbReference type="EMBL" id="WSUT01000005">
    <property type="protein sequence ID" value="MWC44986.1"/>
    <property type="molecule type" value="Genomic_DNA"/>
</dbReference>
<evidence type="ECO:0000259" key="4">
    <source>
        <dbReference type="PROSITE" id="PS50113"/>
    </source>
</evidence>
<dbReference type="NCBIfam" id="TIGR00229">
    <property type="entry name" value="sensory_box"/>
    <property type="match status" value="2"/>
</dbReference>
<feature type="domain" description="Methyl-accepting transducer" evidence="2">
    <location>
        <begin position="286"/>
        <end position="357"/>
    </location>
</feature>
<proteinExistence type="predicted"/>
<dbReference type="Proteomes" id="UP000436801">
    <property type="component" value="Unassembled WGS sequence"/>
</dbReference>
<feature type="domain" description="PAC" evidence="4">
    <location>
        <begin position="208"/>
        <end position="262"/>
    </location>
</feature>
<evidence type="ECO:0000313" key="6">
    <source>
        <dbReference type="EMBL" id="SDF99148.1"/>
    </source>
</evidence>
<dbReference type="Gene3D" id="3.30.450.20">
    <property type="entry name" value="PAS domain"/>
    <property type="match status" value="2"/>
</dbReference>
<dbReference type="PROSITE" id="PS50113">
    <property type="entry name" value="PAC"/>
    <property type="match status" value="2"/>
</dbReference>
<keyword evidence="7" id="KW-1185">Reference proteome</keyword>
<dbReference type="InterPro" id="IPR035965">
    <property type="entry name" value="PAS-like_dom_sf"/>
</dbReference>
<evidence type="ECO:0000313" key="5">
    <source>
        <dbReference type="EMBL" id="MWC44986.1"/>
    </source>
</evidence>
<dbReference type="PRINTS" id="PR00260">
    <property type="entry name" value="CHEMTRNSDUCR"/>
</dbReference>
<evidence type="ECO:0000313" key="7">
    <source>
        <dbReference type="Proteomes" id="UP000323502"/>
    </source>
</evidence>
<dbReference type="GO" id="GO:0007165">
    <property type="term" value="P:signal transduction"/>
    <property type="evidence" value="ECO:0007669"/>
    <property type="project" value="UniProtKB-KW"/>
</dbReference>
<dbReference type="SUPFAM" id="SSF55785">
    <property type="entry name" value="PYP-like sensor domain (PAS domain)"/>
    <property type="match status" value="2"/>
</dbReference>
<feature type="domain" description="PAS" evidence="3">
    <location>
        <begin position="33"/>
        <end position="85"/>
    </location>
</feature>
<dbReference type="InterPro" id="IPR000014">
    <property type="entry name" value="PAS"/>
</dbReference>
<name>A0A1G7QKZ1_9SPHN</name>
<feature type="domain" description="PAS" evidence="3">
    <location>
        <begin position="151"/>
        <end position="181"/>
    </location>
</feature>
<dbReference type="PANTHER" id="PTHR24422">
    <property type="entry name" value="CHEMOTAXIS PROTEIN METHYLTRANSFERASE"/>
    <property type="match status" value="1"/>
</dbReference>
<dbReference type="InterPro" id="IPR004090">
    <property type="entry name" value="Chemotax_Me-accpt_rcpt"/>
</dbReference>
<dbReference type="SMART" id="SM00086">
    <property type="entry name" value="PAC"/>
    <property type="match status" value="2"/>
</dbReference>
<evidence type="ECO:0000259" key="2">
    <source>
        <dbReference type="PROSITE" id="PS50111"/>
    </source>
</evidence>
<dbReference type="InterPro" id="IPR013655">
    <property type="entry name" value="PAS_fold_3"/>
</dbReference>
<dbReference type="InterPro" id="IPR013656">
    <property type="entry name" value="PAS_4"/>
</dbReference>
<dbReference type="PROSITE" id="PS50112">
    <property type="entry name" value="PAS"/>
    <property type="match status" value="2"/>
</dbReference>
<gene>
    <name evidence="5" type="ORF">GQR91_15290</name>
    <name evidence="6" type="ORF">SAMN05216557_108154</name>
</gene>
<dbReference type="AlphaFoldDB" id="A0A1G7QKZ1"/>
<dbReference type="InterPro" id="IPR004089">
    <property type="entry name" value="MCPsignal_dom"/>
</dbReference>
<evidence type="ECO:0000256" key="1">
    <source>
        <dbReference type="PROSITE-ProRule" id="PRU00284"/>
    </source>
</evidence>
<dbReference type="Pfam" id="PF08448">
    <property type="entry name" value="PAS_4"/>
    <property type="match status" value="1"/>
</dbReference>
<reference evidence="5 8" key="2">
    <citation type="submission" date="2019-12" db="EMBL/GenBank/DDBJ databases">
        <authorList>
            <person name="Zheng J."/>
        </authorList>
    </citation>
    <scope>NUCLEOTIDE SEQUENCE [LARGE SCALE GENOMIC DNA]</scope>
    <source>
        <strain evidence="5 8">DSM 27347</strain>
    </source>
</reference>
<dbReference type="Pfam" id="PF08447">
    <property type="entry name" value="PAS_3"/>
    <property type="match status" value="1"/>
</dbReference>
<dbReference type="OrthoDB" id="9765776at2"/>
<reference evidence="6 7" key="1">
    <citation type="submission" date="2016-10" db="EMBL/GenBank/DDBJ databases">
        <authorList>
            <person name="Varghese N."/>
            <person name="Submissions S."/>
        </authorList>
    </citation>
    <scope>NUCLEOTIDE SEQUENCE [LARGE SCALE GENOMIC DNA]</scope>
    <source>
        <strain evidence="6 7">S7-754</strain>
    </source>
</reference>